<dbReference type="RefSeq" id="WP_124196284.1">
    <property type="nucleotide sequence ID" value="NZ_REGA01000012.1"/>
</dbReference>
<reference evidence="1 2" key="1">
    <citation type="submission" date="2018-10" db="EMBL/GenBank/DDBJ databases">
        <title>Natrarchaeobius chitinivorans gen. nov., sp. nov., and Natrarchaeobius haloalkaliphilus sp. nov., alkaliphilic, chitin-utilizing haloarchaea from hypersaline alkaline lakes.</title>
        <authorList>
            <person name="Sorokin D.Y."/>
            <person name="Elcheninov A.G."/>
            <person name="Kostrikina N.A."/>
            <person name="Bale N.J."/>
            <person name="Sinninghe Damste J.S."/>
            <person name="Khijniak T.V."/>
            <person name="Kublanov I.V."/>
            <person name="Toshchakov S.V."/>
        </authorList>
    </citation>
    <scope>NUCLEOTIDE SEQUENCE [LARGE SCALE GENOMIC DNA]</scope>
    <source>
        <strain evidence="1 2">AArcht4T</strain>
    </source>
</reference>
<evidence type="ECO:0000313" key="1">
    <source>
        <dbReference type="EMBL" id="RQG93875.1"/>
    </source>
</evidence>
<dbReference type="AlphaFoldDB" id="A0A3N6PBE7"/>
<dbReference type="InterPro" id="IPR008508">
    <property type="entry name" value="Bax1"/>
</dbReference>
<accession>A0A3N6PBE7</accession>
<keyword evidence="2" id="KW-1185">Reference proteome</keyword>
<dbReference type="EMBL" id="REGA01000012">
    <property type="protein sequence ID" value="RQG93875.1"/>
    <property type="molecule type" value="Genomic_DNA"/>
</dbReference>
<dbReference type="PANTHER" id="PTHR39640">
    <property type="entry name" value="VNG6129C"/>
    <property type="match status" value="1"/>
</dbReference>
<proteinExistence type="predicted"/>
<gene>
    <name evidence="1" type="ORF">EA473_14300</name>
</gene>
<dbReference type="OrthoDB" id="57367at2157"/>
<organism evidence="1 2">
    <name type="scientific">Natrarchaeobius chitinivorans</name>
    <dbReference type="NCBI Taxonomy" id="1679083"/>
    <lineage>
        <taxon>Archaea</taxon>
        <taxon>Methanobacteriati</taxon>
        <taxon>Methanobacteriota</taxon>
        <taxon>Stenosarchaea group</taxon>
        <taxon>Halobacteria</taxon>
        <taxon>Halobacteriales</taxon>
        <taxon>Natrialbaceae</taxon>
        <taxon>Natrarchaeobius</taxon>
    </lineage>
</organism>
<name>A0A3N6PBE7_NATCH</name>
<dbReference type="PANTHER" id="PTHR39640:SF1">
    <property type="entry name" value="DUF790 FAMILY PROTEIN"/>
    <property type="match status" value="1"/>
</dbReference>
<dbReference type="Proteomes" id="UP000282323">
    <property type="component" value="Unassembled WGS sequence"/>
</dbReference>
<protein>
    <submittedName>
        <fullName evidence="1">DUF790 family protein</fullName>
    </submittedName>
</protein>
<comment type="caution">
    <text evidence="1">The sequence shown here is derived from an EMBL/GenBank/DDBJ whole genome shotgun (WGS) entry which is preliminary data.</text>
</comment>
<evidence type="ECO:0000313" key="2">
    <source>
        <dbReference type="Proteomes" id="UP000282323"/>
    </source>
</evidence>
<sequence length="462" mass="53365">MLTADLARSRTTDGEVRPLFIDPDDERYRETARQLIDLFDEHLGEPKGDLEDAIDELTVADTDYKIIQGLAKLLRDECEFETVAPVEPREIRRRLFERANERYPIVRQPTLGDDTMRLEVYSAVADELGITLEECYTGMYADLERNKRLVRFGDRVIDGDQADENDGSTTTQLTGQSSERYREDDLTVDWLLDRYNLTLAQAVLYDASKMRIRVWDHFSTVFSYVKLFGLMHRIYPIDDERNRVTSTDQADGYEAVLDGPASLFSQSRKYGIRMANFLPALPLCDRWEMEANIIEDEGIAETRLFTLDASEPLESHYSARDDFDSDVERTLAQKWERATTDWELHHEDDVVDLGEEVMIPDFALEYPDGRRAVLEVVGFWTPEYLEEKLDKIRTAEVDNLIVAVSERLDCAEEDFGKAVDRVLWFKTGMHVYDIVELAEEYATSVNNQEEQTPAHELDSDEL</sequence>
<dbReference type="Pfam" id="PF05626">
    <property type="entry name" value="DUF790"/>
    <property type="match status" value="1"/>
</dbReference>
<dbReference type="PIRSF" id="PIRSF019435">
    <property type="entry name" value="UCP019435"/>
    <property type="match status" value="1"/>
</dbReference>